<dbReference type="AlphaFoldDB" id="A0A813EUL1"/>
<evidence type="ECO:0000259" key="6">
    <source>
        <dbReference type="PROSITE" id="PS50103"/>
    </source>
</evidence>
<feature type="zinc finger region" description="C3H1-type" evidence="4">
    <location>
        <begin position="40"/>
        <end position="67"/>
    </location>
</feature>
<dbReference type="InterPro" id="IPR000571">
    <property type="entry name" value="Znf_CCCH"/>
</dbReference>
<sequence>MGFSKSAPNATNLAVPDDVEELQAEVSLEKSRRFCLHRQLHKTKFCTFHLKGVCHYGSDCSFAHSCVDLQVSPDLRKTRLCTSFLEGQCDDPECSFAHGDEDLVSTGMFHKRSLCKWNEKGKCRPPGLSAKNDNNSNSNSQNLWAKNDNNSNNNNSNNKNNNTWGSQFIRGRQTTGAGGKSLPVQEPQPMKVSAPGGFSAAAAHGLWQQQQQQQQQRQQQQRMALSALWQQGALDFPEPLDSAWSDGGLAAFSAAAGLAGFQRDQLEADSRDFAFSEMEQMRLHLAAMNGFGLKPSQHSFASAPAAFPSASGLPIDAFSAGGATFPFASQFMPSEHQANPFMPLVPATIAISKPDTWFRLR</sequence>
<evidence type="ECO:0000313" key="7">
    <source>
        <dbReference type="EMBL" id="CAE8602357.1"/>
    </source>
</evidence>
<reference evidence="7" key="1">
    <citation type="submission" date="2021-02" db="EMBL/GenBank/DDBJ databases">
        <authorList>
            <person name="Dougan E. K."/>
            <person name="Rhodes N."/>
            <person name="Thang M."/>
            <person name="Chan C."/>
        </authorList>
    </citation>
    <scope>NUCLEOTIDE SEQUENCE</scope>
</reference>
<evidence type="ECO:0000313" key="8">
    <source>
        <dbReference type="Proteomes" id="UP000654075"/>
    </source>
</evidence>
<dbReference type="Proteomes" id="UP000654075">
    <property type="component" value="Unassembled WGS sequence"/>
</dbReference>
<evidence type="ECO:0000256" key="2">
    <source>
        <dbReference type="ARBA" id="ARBA00022771"/>
    </source>
</evidence>
<dbReference type="GO" id="GO:0008270">
    <property type="term" value="F:zinc ion binding"/>
    <property type="evidence" value="ECO:0007669"/>
    <property type="project" value="UniProtKB-KW"/>
</dbReference>
<comment type="caution">
    <text evidence="7">The sequence shown here is derived from an EMBL/GenBank/DDBJ whole genome shotgun (WGS) entry which is preliminary data.</text>
</comment>
<gene>
    <name evidence="7" type="ORF">PGLA1383_LOCUS20601</name>
</gene>
<accession>A0A813EUL1</accession>
<feature type="compositionally biased region" description="Low complexity" evidence="5">
    <location>
        <begin position="132"/>
        <end position="162"/>
    </location>
</feature>
<evidence type="ECO:0000256" key="3">
    <source>
        <dbReference type="ARBA" id="ARBA00022833"/>
    </source>
</evidence>
<dbReference type="Gene3D" id="3.30.1370.210">
    <property type="match status" value="1"/>
</dbReference>
<protein>
    <recommendedName>
        <fullName evidence="6">C3H1-type domain-containing protein</fullName>
    </recommendedName>
</protein>
<dbReference type="EMBL" id="CAJNNV010014192">
    <property type="protein sequence ID" value="CAE8602357.1"/>
    <property type="molecule type" value="Genomic_DNA"/>
</dbReference>
<keyword evidence="2 4" id="KW-0863">Zinc-finger</keyword>
<keyword evidence="3 4" id="KW-0862">Zinc</keyword>
<keyword evidence="1 4" id="KW-0479">Metal-binding</keyword>
<feature type="domain" description="C3H1-type" evidence="6">
    <location>
        <begin position="75"/>
        <end position="101"/>
    </location>
</feature>
<evidence type="ECO:0000256" key="4">
    <source>
        <dbReference type="PROSITE-ProRule" id="PRU00723"/>
    </source>
</evidence>
<evidence type="ECO:0000256" key="5">
    <source>
        <dbReference type="SAM" id="MobiDB-lite"/>
    </source>
</evidence>
<feature type="zinc finger region" description="C3H1-type" evidence="4">
    <location>
        <begin position="75"/>
        <end position="101"/>
    </location>
</feature>
<evidence type="ECO:0000256" key="1">
    <source>
        <dbReference type="ARBA" id="ARBA00022723"/>
    </source>
</evidence>
<dbReference type="SUPFAM" id="SSF90229">
    <property type="entry name" value="CCCH zinc finger"/>
    <property type="match status" value="1"/>
</dbReference>
<dbReference type="SMART" id="SM00356">
    <property type="entry name" value="ZnF_C3H1"/>
    <property type="match status" value="2"/>
</dbReference>
<dbReference type="InterPro" id="IPR036855">
    <property type="entry name" value="Znf_CCCH_sf"/>
</dbReference>
<organism evidence="7 8">
    <name type="scientific">Polarella glacialis</name>
    <name type="common">Dinoflagellate</name>
    <dbReference type="NCBI Taxonomy" id="89957"/>
    <lineage>
        <taxon>Eukaryota</taxon>
        <taxon>Sar</taxon>
        <taxon>Alveolata</taxon>
        <taxon>Dinophyceae</taxon>
        <taxon>Suessiales</taxon>
        <taxon>Suessiaceae</taxon>
        <taxon>Polarella</taxon>
    </lineage>
</organism>
<dbReference type="OrthoDB" id="415459at2759"/>
<dbReference type="PROSITE" id="PS50103">
    <property type="entry name" value="ZF_C3H1"/>
    <property type="match status" value="2"/>
</dbReference>
<keyword evidence="8" id="KW-1185">Reference proteome</keyword>
<name>A0A813EUL1_POLGL</name>
<feature type="region of interest" description="Disordered" evidence="5">
    <location>
        <begin position="126"/>
        <end position="197"/>
    </location>
</feature>
<proteinExistence type="predicted"/>
<dbReference type="Pfam" id="PF00642">
    <property type="entry name" value="zf-CCCH"/>
    <property type="match status" value="2"/>
</dbReference>
<feature type="domain" description="C3H1-type" evidence="6">
    <location>
        <begin position="40"/>
        <end position="67"/>
    </location>
</feature>